<keyword evidence="12" id="KW-1185">Reference proteome</keyword>
<accession>A0A926DQ74</accession>
<evidence type="ECO:0000256" key="4">
    <source>
        <dbReference type="ARBA" id="ARBA00022576"/>
    </source>
</evidence>
<evidence type="ECO:0000256" key="1">
    <source>
        <dbReference type="ARBA" id="ARBA00001933"/>
    </source>
</evidence>
<protein>
    <recommendedName>
        <fullName evidence="9">Histidinol-phosphate aminotransferase</fullName>
        <ecNumber evidence="9">2.6.1.9</ecNumber>
    </recommendedName>
    <alternativeName>
        <fullName evidence="9">Imidazole acetol-phosphate transaminase</fullName>
    </alternativeName>
</protein>
<evidence type="ECO:0000313" key="12">
    <source>
        <dbReference type="Proteomes" id="UP000657006"/>
    </source>
</evidence>
<dbReference type="Gene3D" id="3.40.640.10">
    <property type="entry name" value="Type I PLP-dependent aspartate aminotransferase-like (Major domain)"/>
    <property type="match status" value="1"/>
</dbReference>
<keyword evidence="4 9" id="KW-0032">Aminotransferase</keyword>
<dbReference type="GO" id="GO:0004400">
    <property type="term" value="F:histidinol-phosphate transaminase activity"/>
    <property type="evidence" value="ECO:0007669"/>
    <property type="project" value="UniProtKB-UniRule"/>
</dbReference>
<dbReference type="InterPro" id="IPR015424">
    <property type="entry name" value="PyrdxlP-dep_Trfase"/>
</dbReference>
<reference evidence="11" key="1">
    <citation type="submission" date="2020-08" db="EMBL/GenBank/DDBJ databases">
        <title>Genome public.</title>
        <authorList>
            <person name="Liu C."/>
            <person name="Sun Q."/>
        </authorList>
    </citation>
    <scope>NUCLEOTIDE SEQUENCE</scope>
    <source>
        <strain evidence="11">NSJ-32</strain>
    </source>
</reference>
<dbReference type="GO" id="GO:0000105">
    <property type="term" value="P:L-histidine biosynthetic process"/>
    <property type="evidence" value="ECO:0007669"/>
    <property type="project" value="UniProtKB-UniRule"/>
</dbReference>
<dbReference type="HAMAP" id="MF_01023">
    <property type="entry name" value="HisC_aminotrans_2"/>
    <property type="match status" value="1"/>
</dbReference>
<dbReference type="CDD" id="cd00609">
    <property type="entry name" value="AAT_like"/>
    <property type="match status" value="1"/>
</dbReference>
<dbReference type="GO" id="GO:0030170">
    <property type="term" value="F:pyridoxal phosphate binding"/>
    <property type="evidence" value="ECO:0007669"/>
    <property type="project" value="InterPro"/>
</dbReference>
<evidence type="ECO:0000259" key="10">
    <source>
        <dbReference type="Pfam" id="PF00155"/>
    </source>
</evidence>
<dbReference type="InterPro" id="IPR004839">
    <property type="entry name" value="Aminotransferase_I/II_large"/>
</dbReference>
<evidence type="ECO:0000256" key="5">
    <source>
        <dbReference type="ARBA" id="ARBA00022605"/>
    </source>
</evidence>
<feature type="modified residue" description="N6-(pyridoxal phosphate)lysine" evidence="9">
    <location>
        <position position="215"/>
    </location>
</feature>
<dbReference type="PANTHER" id="PTHR42885">
    <property type="entry name" value="HISTIDINOL-PHOSPHATE AMINOTRANSFERASE-RELATED"/>
    <property type="match status" value="1"/>
</dbReference>
<keyword evidence="5 9" id="KW-0028">Amino-acid biosynthesis</keyword>
<comment type="subunit">
    <text evidence="3 9">Homodimer.</text>
</comment>
<organism evidence="11 12">
    <name type="scientific">Bianquea renquensis</name>
    <dbReference type="NCBI Taxonomy" id="2763661"/>
    <lineage>
        <taxon>Bacteria</taxon>
        <taxon>Bacillati</taxon>
        <taxon>Bacillota</taxon>
        <taxon>Clostridia</taxon>
        <taxon>Eubacteriales</taxon>
        <taxon>Bianqueaceae</taxon>
        <taxon>Bianquea</taxon>
    </lineage>
</organism>
<evidence type="ECO:0000256" key="6">
    <source>
        <dbReference type="ARBA" id="ARBA00022679"/>
    </source>
</evidence>
<dbReference type="InterPro" id="IPR001917">
    <property type="entry name" value="Aminotrans_II_pyridoxalP_BS"/>
</dbReference>
<evidence type="ECO:0000256" key="7">
    <source>
        <dbReference type="ARBA" id="ARBA00022898"/>
    </source>
</evidence>
<dbReference type="InterPro" id="IPR015421">
    <property type="entry name" value="PyrdxlP-dep_Trfase_major"/>
</dbReference>
<name>A0A926DQ74_9FIRM</name>
<keyword evidence="6 9" id="KW-0808">Transferase</keyword>
<dbReference type="Proteomes" id="UP000657006">
    <property type="component" value="Unassembled WGS sequence"/>
</dbReference>
<keyword evidence="8 9" id="KW-0368">Histidine biosynthesis</keyword>
<evidence type="ECO:0000313" key="11">
    <source>
        <dbReference type="EMBL" id="MBC8542053.1"/>
    </source>
</evidence>
<dbReference type="EC" id="2.6.1.9" evidence="9"/>
<dbReference type="RefSeq" id="WP_177718556.1">
    <property type="nucleotide sequence ID" value="NZ_JACRSQ010000001.1"/>
</dbReference>
<dbReference type="Pfam" id="PF00155">
    <property type="entry name" value="Aminotran_1_2"/>
    <property type="match status" value="1"/>
</dbReference>
<comment type="pathway">
    <text evidence="9">Amino-acid biosynthesis; L-histidine biosynthesis; L-histidine from 5-phospho-alpha-D-ribose 1-diphosphate: step 7/9.</text>
</comment>
<sequence length="357" mass="40558">MDIRTFIRKDLRDMVNYQVQPVRGIKMDANESPFPMSRELRGEIAKWIQEEETLRFYPDTDCVELRRTIAETSGLSADQVLCGVGSDQIIDFLMKTFLEEGDTILVPEPSFSMYALSAKINHGKAVAFDLNAEDFSYPIDTILQLCRERKPKILFLCTPNNPTGSPLERCELERILEGVSCIVALDEAYGEFSGQNDLDLIETYPNLVSLRTFSKAFGLAGLRVGYALGSREMIQALDTVKAPYNLSTIAQITAAKVLRRPEYKEHIAWILRERDRMYEQLRQLEGKQGFYCYPSSANYFFMRSNVENLGALLLERGLLVRAYTGSLKSYIRASITTQEGNDLFLASLWEILEGIES</sequence>
<keyword evidence="7 9" id="KW-0663">Pyridoxal phosphate</keyword>
<dbReference type="PROSITE" id="PS00599">
    <property type="entry name" value="AA_TRANSFER_CLASS_2"/>
    <property type="match status" value="1"/>
</dbReference>
<proteinExistence type="inferred from homology"/>
<gene>
    <name evidence="9 11" type="primary">hisC</name>
    <name evidence="11" type="ORF">H8730_00615</name>
</gene>
<dbReference type="InterPro" id="IPR005861">
    <property type="entry name" value="HisP_aminotrans"/>
</dbReference>
<dbReference type="NCBIfam" id="TIGR01141">
    <property type="entry name" value="hisC"/>
    <property type="match status" value="1"/>
</dbReference>
<evidence type="ECO:0000256" key="3">
    <source>
        <dbReference type="ARBA" id="ARBA00011738"/>
    </source>
</evidence>
<dbReference type="EMBL" id="JACRSQ010000001">
    <property type="protein sequence ID" value="MBC8542053.1"/>
    <property type="molecule type" value="Genomic_DNA"/>
</dbReference>
<evidence type="ECO:0000256" key="8">
    <source>
        <dbReference type="ARBA" id="ARBA00023102"/>
    </source>
</evidence>
<feature type="domain" description="Aminotransferase class I/classII large" evidence="10">
    <location>
        <begin position="25"/>
        <end position="346"/>
    </location>
</feature>
<comment type="similarity">
    <text evidence="2 9">Belongs to the class-II pyridoxal-phosphate-dependent aminotransferase family. Histidinol-phosphate aminotransferase subfamily.</text>
</comment>
<dbReference type="SUPFAM" id="SSF53383">
    <property type="entry name" value="PLP-dependent transferases"/>
    <property type="match status" value="1"/>
</dbReference>
<dbReference type="Gene3D" id="3.90.1150.10">
    <property type="entry name" value="Aspartate Aminotransferase, domain 1"/>
    <property type="match status" value="1"/>
</dbReference>
<comment type="catalytic activity">
    <reaction evidence="9">
        <text>L-histidinol phosphate + 2-oxoglutarate = 3-(imidazol-4-yl)-2-oxopropyl phosphate + L-glutamate</text>
        <dbReference type="Rhea" id="RHEA:23744"/>
        <dbReference type="ChEBI" id="CHEBI:16810"/>
        <dbReference type="ChEBI" id="CHEBI:29985"/>
        <dbReference type="ChEBI" id="CHEBI:57766"/>
        <dbReference type="ChEBI" id="CHEBI:57980"/>
        <dbReference type="EC" id="2.6.1.9"/>
    </reaction>
</comment>
<evidence type="ECO:0000256" key="9">
    <source>
        <dbReference type="HAMAP-Rule" id="MF_01023"/>
    </source>
</evidence>
<dbReference type="PANTHER" id="PTHR42885:SF2">
    <property type="entry name" value="HISTIDINOL-PHOSPHATE AMINOTRANSFERASE"/>
    <property type="match status" value="1"/>
</dbReference>
<comment type="cofactor">
    <cofactor evidence="1 9">
        <name>pyridoxal 5'-phosphate</name>
        <dbReference type="ChEBI" id="CHEBI:597326"/>
    </cofactor>
</comment>
<dbReference type="AlphaFoldDB" id="A0A926DQ74"/>
<comment type="caution">
    <text evidence="11">The sequence shown here is derived from an EMBL/GenBank/DDBJ whole genome shotgun (WGS) entry which is preliminary data.</text>
</comment>
<evidence type="ECO:0000256" key="2">
    <source>
        <dbReference type="ARBA" id="ARBA00007970"/>
    </source>
</evidence>
<dbReference type="InterPro" id="IPR015422">
    <property type="entry name" value="PyrdxlP-dep_Trfase_small"/>
</dbReference>